<name>A0A6G3TAD9_9ACTN</name>
<proteinExistence type="predicted"/>
<dbReference type="PROSITE" id="PS50075">
    <property type="entry name" value="CARRIER"/>
    <property type="match status" value="1"/>
</dbReference>
<sequence length="82" mass="8774">MTESTVARIIAIICEHFDTGDTEVSAATDFESLEFDSLVLVELAVILTREFGVEVTDDELADGRTIGEAAAVVARKSTALAR</sequence>
<dbReference type="GO" id="GO:0017000">
    <property type="term" value="P:antibiotic biosynthetic process"/>
    <property type="evidence" value="ECO:0007669"/>
    <property type="project" value="UniProtKB-ARBA"/>
</dbReference>
<dbReference type="SUPFAM" id="SSF47336">
    <property type="entry name" value="ACP-like"/>
    <property type="match status" value="1"/>
</dbReference>
<evidence type="ECO:0000313" key="5">
    <source>
        <dbReference type="Proteomes" id="UP000475666"/>
    </source>
</evidence>
<dbReference type="InterPro" id="IPR009081">
    <property type="entry name" value="PP-bd_ACP"/>
</dbReference>
<gene>
    <name evidence="4" type="ORF">G3I66_10380</name>
</gene>
<evidence type="ECO:0000256" key="2">
    <source>
        <dbReference type="ARBA" id="ARBA00022553"/>
    </source>
</evidence>
<evidence type="ECO:0000256" key="1">
    <source>
        <dbReference type="ARBA" id="ARBA00022450"/>
    </source>
</evidence>
<dbReference type="InterPro" id="IPR036736">
    <property type="entry name" value="ACP-like_sf"/>
</dbReference>
<organism evidence="4 5">
    <name type="scientific">Streptomyces rubrogriseus</name>
    <dbReference type="NCBI Taxonomy" id="194673"/>
    <lineage>
        <taxon>Bacteria</taxon>
        <taxon>Bacillati</taxon>
        <taxon>Actinomycetota</taxon>
        <taxon>Actinomycetes</taxon>
        <taxon>Kitasatosporales</taxon>
        <taxon>Streptomycetaceae</taxon>
        <taxon>Streptomyces</taxon>
        <taxon>Streptomyces violaceoruber group</taxon>
    </lineage>
</organism>
<dbReference type="GeneID" id="91389359"/>
<dbReference type="Proteomes" id="UP000475666">
    <property type="component" value="Unassembled WGS sequence"/>
</dbReference>
<reference evidence="4 5" key="1">
    <citation type="submission" date="2020-01" db="EMBL/GenBank/DDBJ databases">
        <title>Insect and environment-associated Actinomycetes.</title>
        <authorList>
            <person name="Currrie C."/>
            <person name="Chevrette M."/>
            <person name="Carlson C."/>
            <person name="Stubbendieck R."/>
            <person name="Wendt-Pienkowski E."/>
        </authorList>
    </citation>
    <scope>NUCLEOTIDE SEQUENCE [LARGE SCALE GENOMIC DNA]</scope>
    <source>
        <strain evidence="4 5">SID7739</strain>
    </source>
</reference>
<accession>A0A6G3TAD9</accession>
<protein>
    <submittedName>
        <fullName evidence="4">Acyl carrier protein</fullName>
    </submittedName>
</protein>
<dbReference type="GO" id="GO:0031177">
    <property type="term" value="F:phosphopantetheine binding"/>
    <property type="evidence" value="ECO:0007669"/>
    <property type="project" value="InterPro"/>
</dbReference>
<evidence type="ECO:0000313" key="4">
    <source>
        <dbReference type="EMBL" id="NEC33582.1"/>
    </source>
</evidence>
<feature type="domain" description="Carrier" evidence="3">
    <location>
        <begin position="1"/>
        <end position="77"/>
    </location>
</feature>
<dbReference type="SMART" id="SM00823">
    <property type="entry name" value="PKS_PP"/>
    <property type="match status" value="1"/>
</dbReference>
<dbReference type="Pfam" id="PF00550">
    <property type="entry name" value="PP-binding"/>
    <property type="match status" value="1"/>
</dbReference>
<dbReference type="Gene3D" id="1.10.1200.10">
    <property type="entry name" value="ACP-like"/>
    <property type="match status" value="1"/>
</dbReference>
<keyword evidence="2" id="KW-0597">Phosphoprotein</keyword>
<keyword evidence="1" id="KW-0596">Phosphopantetheine</keyword>
<dbReference type="EMBL" id="JAAGMQ010000304">
    <property type="protein sequence ID" value="NEC33582.1"/>
    <property type="molecule type" value="Genomic_DNA"/>
</dbReference>
<evidence type="ECO:0000259" key="3">
    <source>
        <dbReference type="PROSITE" id="PS50075"/>
    </source>
</evidence>
<dbReference type="InterPro" id="IPR020806">
    <property type="entry name" value="PKS_PP-bd"/>
</dbReference>
<dbReference type="AlphaFoldDB" id="A0A6G3TAD9"/>
<dbReference type="RefSeq" id="WP_011039536.1">
    <property type="nucleotide sequence ID" value="NZ_JAAGMQ010000304.1"/>
</dbReference>
<comment type="caution">
    <text evidence="4">The sequence shown here is derived from an EMBL/GenBank/DDBJ whole genome shotgun (WGS) entry which is preliminary data.</text>
</comment>